<protein>
    <submittedName>
        <fullName evidence="6">Altronate oxidoreductase</fullName>
        <ecNumber evidence="6">1.1.1.58</ecNumber>
    </submittedName>
</protein>
<gene>
    <name evidence="6" type="primary">uxaB</name>
    <name evidence="6" type="ORF">LAS9267_00114</name>
</gene>
<dbReference type="NCBIfam" id="NF002969">
    <property type="entry name" value="PRK03643.1"/>
    <property type="match status" value="1"/>
</dbReference>
<organism evidence="6 7">
    <name type="scientific">Latilactobacillus sakei</name>
    <name type="common">Lactobacillus sakei</name>
    <dbReference type="NCBI Taxonomy" id="1599"/>
    <lineage>
        <taxon>Bacteria</taxon>
        <taxon>Bacillati</taxon>
        <taxon>Bacillota</taxon>
        <taxon>Bacilli</taxon>
        <taxon>Lactobacillales</taxon>
        <taxon>Lactobacillaceae</taxon>
        <taxon>Latilactobacillus</taxon>
    </lineage>
</organism>
<keyword evidence="1 6" id="KW-0560">Oxidoreductase</keyword>
<dbReference type="Pfam" id="PF08125">
    <property type="entry name" value="Mannitol_dh_C"/>
    <property type="match status" value="1"/>
</dbReference>
<dbReference type="Gene3D" id="3.40.50.720">
    <property type="entry name" value="NAD(P)-binding Rossmann-like Domain"/>
    <property type="match status" value="1"/>
</dbReference>
<dbReference type="GO" id="GO:0008926">
    <property type="term" value="F:mannitol-1-phosphate 5-dehydrogenase activity"/>
    <property type="evidence" value="ECO:0007669"/>
    <property type="project" value="UniProtKB-EC"/>
</dbReference>
<dbReference type="GO" id="GO:0009026">
    <property type="term" value="F:tagaturonate reductase activity"/>
    <property type="evidence" value="ECO:0007669"/>
    <property type="project" value="UniProtKB-EC"/>
</dbReference>
<dbReference type="EMBL" id="OKRC01000001">
    <property type="protein sequence ID" value="SPE18467.1"/>
    <property type="molecule type" value="Genomic_DNA"/>
</dbReference>
<evidence type="ECO:0000256" key="1">
    <source>
        <dbReference type="ARBA" id="ARBA00023002"/>
    </source>
</evidence>
<dbReference type="GO" id="GO:0005829">
    <property type="term" value="C:cytosol"/>
    <property type="evidence" value="ECO:0007669"/>
    <property type="project" value="TreeGrafter"/>
</dbReference>
<feature type="domain" description="Mannitol dehydrogenase N-terminal" evidence="4">
    <location>
        <begin position="17"/>
        <end position="257"/>
    </location>
</feature>
<reference evidence="6 7" key="1">
    <citation type="submission" date="2018-02" db="EMBL/GenBank/DDBJ databases">
        <authorList>
            <person name="Rodrigo-Torres L."/>
            <person name="Arahal R. D."/>
            <person name="Lucena T."/>
        </authorList>
    </citation>
    <scope>NUCLEOTIDE SEQUENCE [LARGE SCALE GENOMIC DNA]</scope>
    <source>
        <strain evidence="6 7">CECT 9267</strain>
    </source>
</reference>
<evidence type="ECO:0000259" key="4">
    <source>
        <dbReference type="Pfam" id="PF01232"/>
    </source>
</evidence>
<comment type="catalytic activity">
    <reaction evidence="3">
        <text>D-mannitol 1-phosphate + NAD(+) = beta-D-fructose 6-phosphate + NADH + H(+)</text>
        <dbReference type="Rhea" id="RHEA:19661"/>
        <dbReference type="ChEBI" id="CHEBI:15378"/>
        <dbReference type="ChEBI" id="CHEBI:57540"/>
        <dbReference type="ChEBI" id="CHEBI:57634"/>
        <dbReference type="ChEBI" id="CHEBI:57945"/>
        <dbReference type="ChEBI" id="CHEBI:61381"/>
        <dbReference type="EC" id="1.1.1.17"/>
    </reaction>
</comment>
<dbReference type="InterPro" id="IPR013131">
    <property type="entry name" value="Mannitol_DH_N"/>
</dbReference>
<dbReference type="AlphaFoldDB" id="A0AAE8LUY5"/>
<dbReference type="InterPro" id="IPR013118">
    <property type="entry name" value="Mannitol_DH_C"/>
</dbReference>
<accession>A0AAE8LUY5</accession>
<dbReference type="GO" id="GO:0019698">
    <property type="term" value="P:D-galacturonate catabolic process"/>
    <property type="evidence" value="ECO:0007669"/>
    <property type="project" value="TreeGrafter"/>
</dbReference>
<evidence type="ECO:0000313" key="7">
    <source>
        <dbReference type="Proteomes" id="UP000239650"/>
    </source>
</evidence>
<dbReference type="GO" id="GO:0019592">
    <property type="term" value="P:mannitol catabolic process"/>
    <property type="evidence" value="ECO:0007669"/>
    <property type="project" value="TreeGrafter"/>
</dbReference>
<evidence type="ECO:0000259" key="5">
    <source>
        <dbReference type="Pfam" id="PF08125"/>
    </source>
</evidence>
<feature type="domain" description="Mannitol dehydrogenase C-terminal" evidence="5">
    <location>
        <begin position="268"/>
        <end position="456"/>
    </location>
</feature>
<dbReference type="PANTHER" id="PTHR30524:SF0">
    <property type="entry name" value="ALTRONATE OXIDOREDUCTASE-RELATED"/>
    <property type="match status" value="1"/>
</dbReference>
<dbReference type="PANTHER" id="PTHR30524">
    <property type="entry name" value="MANNITOL-1-PHOSPHATE 5-DEHYDROGENASE"/>
    <property type="match status" value="1"/>
</dbReference>
<evidence type="ECO:0000256" key="2">
    <source>
        <dbReference type="ARBA" id="ARBA00023027"/>
    </source>
</evidence>
<dbReference type="InterPro" id="IPR000669">
    <property type="entry name" value="Mannitol_DH"/>
</dbReference>
<dbReference type="Proteomes" id="UP000239650">
    <property type="component" value="Unassembled WGS sequence"/>
</dbReference>
<dbReference type="PRINTS" id="PR00084">
    <property type="entry name" value="MTLDHDRGNASE"/>
</dbReference>
<dbReference type="InterPro" id="IPR013328">
    <property type="entry name" value="6PGD_dom2"/>
</dbReference>
<proteinExistence type="predicted"/>
<dbReference type="EC" id="1.1.1.58" evidence="6"/>
<evidence type="ECO:0000313" key="6">
    <source>
        <dbReference type="EMBL" id="SPE18467.1"/>
    </source>
</evidence>
<comment type="caution">
    <text evidence="6">The sequence shown here is derived from an EMBL/GenBank/DDBJ whole genome shotgun (WGS) entry which is preliminary data.</text>
</comment>
<sequence length="474" mass="53189">MQNIKAVIKREKELPTKVLQFGEGNFLRAFVDWQIQQMNNQGLFNGGVKVIQPIEHGMVDRLEAQDNLYTVLLEGLLAGEKIQSAEVITAINGTVNPYADFAAYLDLAQDDDIAFIFSNTTEAGIQFDPTDQLTTSTPNTYPGKLTALLYERFKLQKAGFDIIPCELINHNGDQLKDCILKYADFWSLGADFKQWVNTENRFYSTLVDRIVPGYPKERAAELCEQFGYQDDLIVKAEPFLIFVIEGDASLAERLPLKAAGINVVITDDMQPYRERKVRLLNGPHSTMAPIARLAGLETVGQVMADPDFSQFINDEMYTEIMPVIDLPHQELADYAEGIKERFANPYVKHELASIALNSISKFKARLLPSLQQNIEQQHQVPVRMGLALAALLVIYGDYPDIAIEPNDTPETIAFFKTIQQQPDYIEKALAAEALWGMDLTQLPGLEATVKADMAQILNQQTRQLVRAINKGETL</sequence>
<dbReference type="RefSeq" id="WP_016264927.1">
    <property type="nucleotide sequence ID" value="NZ_CAKMCP010000001.1"/>
</dbReference>
<dbReference type="SUPFAM" id="SSF51735">
    <property type="entry name" value="NAD(P)-binding Rossmann-fold domains"/>
    <property type="match status" value="1"/>
</dbReference>
<dbReference type="SUPFAM" id="SSF48179">
    <property type="entry name" value="6-phosphogluconate dehydrogenase C-terminal domain-like"/>
    <property type="match status" value="1"/>
</dbReference>
<dbReference type="InterPro" id="IPR036291">
    <property type="entry name" value="NAD(P)-bd_dom_sf"/>
</dbReference>
<dbReference type="Gene3D" id="1.10.1040.10">
    <property type="entry name" value="N-(1-d-carboxylethyl)-l-norvaline Dehydrogenase, domain 2"/>
    <property type="match status" value="1"/>
</dbReference>
<keyword evidence="2" id="KW-0520">NAD</keyword>
<name>A0AAE8LUY5_LATSK</name>
<dbReference type="InterPro" id="IPR008927">
    <property type="entry name" value="6-PGluconate_DH-like_C_sf"/>
</dbReference>
<dbReference type="Pfam" id="PF01232">
    <property type="entry name" value="Mannitol_dh"/>
    <property type="match status" value="1"/>
</dbReference>
<evidence type="ECO:0000256" key="3">
    <source>
        <dbReference type="ARBA" id="ARBA00048615"/>
    </source>
</evidence>